<feature type="non-terminal residue" evidence="2">
    <location>
        <position position="1"/>
    </location>
</feature>
<sequence>FVNRNSEIQSINKKKEKMEYISTTTLANECNLQTSDLFNLLKKLNWIDRINNKWILTETGKKKGGILKNHPKFGEFIAWPEDIDVPLDSSGTKSKLLNATNIGKHFNISSQRLNLILSELGWIKKNLSGWEPTKLGKSLGGKQFEHEVSGGTYVLWPDNIVNNKILITSLSETPTSTTDTIPKSDNQYKNSNSDSFREKFPATFRTKDGHFVRSRAEVIIDNALYDYNLAHAYERKLPIEEDIYADFFIPSEGVYIEFWGLEDDPKYNERKKIKQEIYKNYDFKLIELNDNDISNLDDHLPKKLLKFGIKVY</sequence>
<dbReference type="AlphaFoldDB" id="A0AAW5VQL6"/>
<evidence type="ECO:0008006" key="5">
    <source>
        <dbReference type="Google" id="ProtNLM"/>
    </source>
</evidence>
<dbReference type="EMBL" id="JAMQPL010000079">
    <property type="protein sequence ID" value="MCW7532410.1"/>
    <property type="molecule type" value="Genomic_DNA"/>
</dbReference>
<dbReference type="EMBL" id="JAMQPM010000066">
    <property type="protein sequence ID" value="MCW7528530.1"/>
    <property type="molecule type" value="Genomic_DNA"/>
</dbReference>
<gene>
    <name evidence="1" type="ORF">ND861_19395</name>
    <name evidence="2" type="ORF">ND862_19500</name>
</gene>
<accession>A0AAW5VQL6</accession>
<evidence type="ECO:0000313" key="3">
    <source>
        <dbReference type="Proteomes" id="UP001208540"/>
    </source>
</evidence>
<dbReference type="Proteomes" id="UP001208912">
    <property type="component" value="Unassembled WGS sequence"/>
</dbReference>
<evidence type="ECO:0000313" key="2">
    <source>
        <dbReference type="EMBL" id="MCW7532410.1"/>
    </source>
</evidence>
<dbReference type="Proteomes" id="UP001208540">
    <property type="component" value="Unassembled WGS sequence"/>
</dbReference>
<comment type="caution">
    <text evidence="2">The sequence shown here is derived from an EMBL/GenBank/DDBJ whole genome shotgun (WGS) entry which is preliminary data.</text>
</comment>
<dbReference type="RefSeq" id="WP_265353623.1">
    <property type="nucleotide sequence ID" value="NZ_JAMQPL010000079.1"/>
</dbReference>
<evidence type="ECO:0000313" key="1">
    <source>
        <dbReference type="EMBL" id="MCW7528530.1"/>
    </source>
</evidence>
<protein>
    <recommendedName>
        <fullName evidence="5">Glycerol kinase</fullName>
    </recommendedName>
</protein>
<evidence type="ECO:0000313" key="4">
    <source>
        <dbReference type="Proteomes" id="UP001208912"/>
    </source>
</evidence>
<proteinExistence type="predicted"/>
<dbReference type="Gene3D" id="3.40.960.10">
    <property type="entry name" value="VSR Endonuclease"/>
    <property type="match status" value="1"/>
</dbReference>
<name>A0AAW5VQL6_9LEPT</name>
<organism evidence="2 3">
    <name type="scientific">Leptospira soteropolitanensis</name>
    <dbReference type="NCBI Taxonomy" id="2950025"/>
    <lineage>
        <taxon>Bacteria</taxon>
        <taxon>Pseudomonadati</taxon>
        <taxon>Spirochaetota</taxon>
        <taxon>Spirochaetia</taxon>
        <taxon>Leptospirales</taxon>
        <taxon>Leptospiraceae</taxon>
        <taxon>Leptospira</taxon>
    </lineage>
</organism>
<keyword evidence="4" id="KW-1185">Reference proteome</keyword>
<reference evidence="2 4" key="1">
    <citation type="submission" date="2022-06" db="EMBL/GenBank/DDBJ databases">
        <title>Leptospira isolates from biofilms formed at urban environments.</title>
        <authorList>
            <person name="Ribeiro P.S."/>
            <person name="Sousa T."/>
            <person name="Carvalho N."/>
            <person name="Aburjaile F."/>
            <person name="Neves F."/>
            <person name="Oliveira D."/>
            <person name="Blanco L."/>
            <person name="Lima J."/>
            <person name="Costa F."/>
            <person name="Brenig B."/>
            <person name="Soares S."/>
            <person name="Ramos R."/>
            <person name="Goes-Neto A."/>
            <person name="Matiuzzi M."/>
            <person name="Azevedo V."/>
            <person name="Ristow P."/>
        </authorList>
    </citation>
    <scope>NUCLEOTIDE SEQUENCE</scope>
    <source>
        <strain evidence="1 4">VSF19</strain>
        <strain evidence="2">VSF20</strain>
    </source>
</reference>